<feature type="domain" description="Carbohydrate binding module xylan-binding" evidence="2">
    <location>
        <begin position="261"/>
        <end position="341"/>
    </location>
</feature>
<dbReference type="InterPro" id="IPR031768">
    <property type="entry name" value="CBM60_xylan-bd"/>
</dbReference>
<feature type="region of interest" description="Disordered" evidence="1">
    <location>
        <begin position="207"/>
        <end position="250"/>
    </location>
</feature>
<dbReference type="Pfam" id="PF16841">
    <property type="entry name" value="CBM60"/>
    <property type="match status" value="1"/>
</dbReference>
<name>A0A4Z0NHC6_9HYPH</name>
<evidence type="ECO:0000256" key="1">
    <source>
        <dbReference type="SAM" id="MobiDB-lite"/>
    </source>
</evidence>
<feature type="compositionally biased region" description="Pro residues" evidence="1">
    <location>
        <begin position="224"/>
        <end position="240"/>
    </location>
</feature>
<organism evidence="3 4">
    <name type="scientific">Methylobacterium nonmethylotrophicum</name>
    <dbReference type="NCBI Taxonomy" id="1141884"/>
    <lineage>
        <taxon>Bacteria</taxon>
        <taxon>Pseudomonadati</taxon>
        <taxon>Pseudomonadota</taxon>
        <taxon>Alphaproteobacteria</taxon>
        <taxon>Hyphomicrobiales</taxon>
        <taxon>Methylobacteriaceae</taxon>
        <taxon>Methylobacterium</taxon>
    </lineage>
</organism>
<gene>
    <name evidence="3" type="ORF">EU555_26875</name>
</gene>
<accession>A0A4Z0NHC6</accession>
<sequence>MRTPTDLQFKTGDGWAIIVSEDGQHYVETWLGAKTGTNAYHATYLAENTVTGDGIANTPGAHEGIRAAGMSLMGGLVQKSDLDSLSIDHAVAMAIATTQAGTSSTPYVWPATTADSYTGNYAGSIPLGSLFAIPKDVDLTKIGITTPEGMALAKAYQNYGGYVTDTAGPNTLQLAYVEQGANQSQVDNLFKDMNAIRSHLELVTNNTAATPAGGGDHPVTAPTPTAPATPTPTTPAPAPAPIGTAQPSVTLGSGSDQLLLKVSQDAYHGNAQYTVSVDGKQIGGVQTAQSLHSSGQSDLISVRGDWGQGNHDVAIKFVNDDWGGSAARDRNLYLDSATYHGDAVPGAHLTLEKDGAQHFTFHDYLV</sequence>
<keyword evidence="4" id="KW-1185">Reference proteome</keyword>
<dbReference type="AlphaFoldDB" id="A0A4Z0NHC6"/>
<evidence type="ECO:0000313" key="3">
    <source>
        <dbReference type="EMBL" id="TGD95729.1"/>
    </source>
</evidence>
<proteinExistence type="predicted"/>
<reference evidence="3 4" key="1">
    <citation type="submission" date="2019-04" db="EMBL/GenBank/DDBJ databases">
        <authorList>
            <person name="Feng G."/>
            <person name="Zhu H."/>
        </authorList>
    </citation>
    <scope>NUCLEOTIDE SEQUENCE [LARGE SCALE GENOMIC DNA]</scope>
    <source>
        <strain evidence="3 4">6HR-1</strain>
    </source>
</reference>
<evidence type="ECO:0000259" key="2">
    <source>
        <dbReference type="Pfam" id="PF16841"/>
    </source>
</evidence>
<comment type="caution">
    <text evidence="3">The sequence shown here is derived from an EMBL/GenBank/DDBJ whole genome shotgun (WGS) entry which is preliminary data.</text>
</comment>
<dbReference type="Gene3D" id="2.60.60.40">
    <property type="match status" value="1"/>
</dbReference>
<dbReference type="Proteomes" id="UP000297535">
    <property type="component" value="Unassembled WGS sequence"/>
</dbReference>
<protein>
    <recommendedName>
        <fullName evidence="2">Carbohydrate binding module xylan-binding domain-containing protein</fullName>
    </recommendedName>
</protein>
<dbReference type="OrthoDB" id="5731828at2"/>
<dbReference type="EMBL" id="SRLB01000026">
    <property type="protein sequence ID" value="TGD95729.1"/>
    <property type="molecule type" value="Genomic_DNA"/>
</dbReference>
<evidence type="ECO:0000313" key="4">
    <source>
        <dbReference type="Proteomes" id="UP000297535"/>
    </source>
</evidence>